<accession>A0A934KN76</accession>
<comment type="caution">
    <text evidence="1">The sequence shown here is derived from an EMBL/GenBank/DDBJ whole genome shotgun (WGS) entry which is preliminary data.</text>
</comment>
<dbReference type="Proteomes" id="UP000614410">
    <property type="component" value="Unassembled WGS sequence"/>
</dbReference>
<dbReference type="EMBL" id="JAEKNN010000046">
    <property type="protein sequence ID" value="MBJ7609499.1"/>
    <property type="molecule type" value="Genomic_DNA"/>
</dbReference>
<name>A0A934KN76_9BACT</name>
<evidence type="ECO:0000313" key="2">
    <source>
        <dbReference type="Proteomes" id="UP000614410"/>
    </source>
</evidence>
<evidence type="ECO:0000313" key="1">
    <source>
        <dbReference type="EMBL" id="MBJ7609499.1"/>
    </source>
</evidence>
<sequence>MPRRATYRVQLRAEFGFADAAGQADDVVAFTRGEPACVLSLVQRRSLRRRGNWANTAIVLPVGCWQNLCDGAELCGEVCVADLLGQFPVALPERNG</sequence>
<organism evidence="1 2">
    <name type="scientific">Candidatus Amunia macphersoniae</name>
    <dbReference type="NCBI Taxonomy" id="3127014"/>
    <lineage>
        <taxon>Bacteria</taxon>
        <taxon>Bacillati</taxon>
        <taxon>Candidatus Dormiibacterota</taxon>
        <taxon>Candidatus Dormibacteria</taxon>
        <taxon>Candidatus Aeolococcales</taxon>
        <taxon>Candidatus Aeolococcaceae</taxon>
        <taxon>Candidatus Amunia</taxon>
    </lineage>
</organism>
<protein>
    <submittedName>
        <fullName evidence="1">Uncharacterized protein</fullName>
    </submittedName>
</protein>
<reference evidence="1 2" key="1">
    <citation type="submission" date="2020-10" db="EMBL/GenBank/DDBJ databases">
        <title>Ca. Dormibacterota MAGs.</title>
        <authorList>
            <person name="Montgomery K."/>
        </authorList>
    </citation>
    <scope>NUCLEOTIDE SEQUENCE [LARGE SCALE GENOMIC DNA]</scope>
    <source>
        <strain evidence="1">Mitchell_Peninsula_5</strain>
    </source>
</reference>
<dbReference type="AlphaFoldDB" id="A0A934KN76"/>
<gene>
    <name evidence="1" type="ORF">JF887_08740</name>
</gene>
<proteinExistence type="predicted"/>